<dbReference type="Gene3D" id="3.60.140.10">
    <property type="entry name" value="CNF1/YfiH-like putative cysteine hydrolases"/>
    <property type="match status" value="1"/>
</dbReference>
<evidence type="ECO:0000256" key="2">
    <source>
        <dbReference type="ARBA" id="ARBA00007353"/>
    </source>
</evidence>
<gene>
    <name evidence="11" type="ORF">GGQ72_000176</name>
</gene>
<accession>A0A7W6LCJ1</accession>
<dbReference type="PANTHER" id="PTHR30616:SF2">
    <property type="entry name" value="PURINE NUCLEOSIDE PHOSPHORYLASE LACC1"/>
    <property type="match status" value="1"/>
</dbReference>
<comment type="catalytic activity">
    <reaction evidence="1">
        <text>inosine + phosphate = alpha-D-ribose 1-phosphate + hypoxanthine</text>
        <dbReference type="Rhea" id="RHEA:27646"/>
        <dbReference type="ChEBI" id="CHEBI:17368"/>
        <dbReference type="ChEBI" id="CHEBI:17596"/>
        <dbReference type="ChEBI" id="CHEBI:43474"/>
        <dbReference type="ChEBI" id="CHEBI:57720"/>
        <dbReference type="EC" id="2.4.2.1"/>
    </reaction>
    <physiologicalReaction direction="left-to-right" evidence="1">
        <dbReference type="Rhea" id="RHEA:27647"/>
    </physiologicalReaction>
</comment>
<evidence type="ECO:0000256" key="4">
    <source>
        <dbReference type="ARBA" id="ARBA00022723"/>
    </source>
</evidence>
<dbReference type="CDD" id="cd16833">
    <property type="entry name" value="YfiH"/>
    <property type="match status" value="1"/>
</dbReference>
<comment type="caution">
    <text evidence="11">The sequence shown here is derived from an EMBL/GenBank/DDBJ whole genome shotgun (WGS) entry which is preliminary data.</text>
</comment>
<comment type="similarity">
    <text evidence="2 10">Belongs to the purine nucleoside phosphorylase YfiH/LACC1 family.</text>
</comment>
<dbReference type="AlphaFoldDB" id="A0A7W6LCJ1"/>
<dbReference type="RefSeq" id="WP_165135259.1">
    <property type="nucleotide sequence ID" value="NZ_CP049250.1"/>
</dbReference>
<name>A0A7W6LCJ1_9HYPH</name>
<evidence type="ECO:0000256" key="9">
    <source>
        <dbReference type="ARBA" id="ARBA00049893"/>
    </source>
</evidence>
<dbReference type="SUPFAM" id="SSF64438">
    <property type="entry name" value="CNF1/YfiH-like putative cysteine hydrolases"/>
    <property type="match status" value="1"/>
</dbReference>
<keyword evidence="3" id="KW-0808">Transferase</keyword>
<keyword evidence="6" id="KW-0862">Zinc</keyword>
<dbReference type="EMBL" id="JACIEC010000001">
    <property type="protein sequence ID" value="MBB4141677.1"/>
    <property type="molecule type" value="Genomic_DNA"/>
</dbReference>
<keyword evidence="12" id="KW-1185">Reference proteome</keyword>
<evidence type="ECO:0000256" key="5">
    <source>
        <dbReference type="ARBA" id="ARBA00022801"/>
    </source>
</evidence>
<comment type="catalytic activity">
    <reaction evidence="7">
        <text>adenosine + H2O + H(+) = inosine + NH4(+)</text>
        <dbReference type="Rhea" id="RHEA:24408"/>
        <dbReference type="ChEBI" id="CHEBI:15377"/>
        <dbReference type="ChEBI" id="CHEBI:15378"/>
        <dbReference type="ChEBI" id="CHEBI:16335"/>
        <dbReference type="ChEBI" id="CHEBI:17596"/>
        <dbReference type="ChEBI" id="CHEBI:28938"/>
        <dbReference type="EC" id="3.5.4.4"/>
    </reaction>
    <physiologicalReaction direction="left-to-right" evidence="7">
        <dbReference type="Rhea" id="RHEA:24409"/>
    </physiologicalReaction>
</comment>
<evidence type="ECO:0000256" key="7">
    <source>
        <dbReference type="ARBA" id="ARBA00047989"/>
    </source>
</evidence>
<dbReference type="GO" id="GO:0016787">
    <property type="term" value="F:hydrolase activity"/>
    <property type="evidence" value="ECO:0007669"/>
    <property type="project" value="UniProtKB-KW"/>
</dbReference>
<evidence type="ECO:0000313" key="12">
    <source>
        <dbReference type="Proteomes" id="UP000519897"/>
    </source>
</evidence>
<comment type="catalytic activity">
    <reaction evidence="8">
        <text>adenosine + phosphate = alpha-D-ribose 1-phosphate + adenine</text>
        <dbReference type="Rhea" id="RHEA:27642"/>
        <dbReference type="ChEBI" id="CHEBI:16335"/>
        <dbReference type="ChEBI" id="CHEBI:16708"/>
        <dbReference type="ChEBI" id="CHEBI:43474"/>
        <dbReference type="ChEBI" id="CHEBI:57720"/>
        <dbReference type="EC" id="2.4.2.1"/>
    </reaction>
    <physiologicalReaction direction="left-to-right" evidence="8">
        <dbReference type="Rhea" id="RHEA:27643"/>
    </physiologicalReaction>
</comment>
<organism evidence="11 12">
    <name type="scientific">Rhizobium rhizoryzae</name>
    <dbReference type="NCBI Taxonomy" id="451876"/>
    <lineage>
        <taxon>Bacteria</taxon>
        <taxon>Pseudomonadati</taxon>
        <taxon>Pseudomonadota</taxon>
        <taxon>Alphaproteobacteria</taxon>
        <taxon>Hyphomicrobiales</taxon>
        <taxon>Rhizobiaceae</taxon>
        <taxon>Rhizobium/Agrobacterium group</taxon>
        <taxon>Rhizobium</taxon>
    </lineage>
</organism>
<comment type="catalytic activity">
    <reaction evidence="9">
        <text>S-methyl-5'-thioadenosine + phosphate = 5-(methylsulfanyl)-alpha-D-ribose 1-phosphate + adenine</text>
        <dbReference type="Rhea" id="RHEA:11852"/>
        <dbReference type="ChEBI" id="CHEBI:16708"/>
        <dbReference type="ChEBI" id="CHEBI:17509"/>
        <dbReference type="ChEBI" id="CHEBI:43474"/>
        <dbReference type="ChEBI" id="CHEBI:58533"/>
        <dbReference type="EC" id="2.4.2.28"/>
    </reaction>
    <physiologicalReaction direction="left-to-right" evidence="9">
        <dbReference type="Rhea" id="RHEA:11853"/>
    </physiologicalReaction>
</comment>
<dbReference type="InterPro" id="IPR011324">
    <property type="entry name" value="Cytotoxic_necrot_fac-like_cat"/>
</dbReference>
<dbReference type="Proteomes" id="UP000519897">
    <property type="component" value="Unassembled WGS sequence"/>
</dbReference>
<dbReference type="PANTHER" id="PTHR30616">
    <property type="entry name" value="UNCHARACTERIZED PROTEIN YFIH"/>
    <property type="match status" value="1"/>
</dbReference>
<dbReference type="GO" id="GO:0017061">
    <property type="term" value="F:S-methyl-5-thioadenosine phosphorylase activity"/>
    <property type="evidence" value="ECO:0007669"/>
    <property type="project" value="UniProtKB-EC"/>
</dbReference>
<evidence type="ECO:0000256" key="8">
    <source>
        <dbReference type="ARBA" id="ARBA00048968"/>
    </source>
</evidence>
<evidence type="ECO:0000256" key="1">
    <source>
        <dbReference type="ARBA" id="ARBA00000553"/>
    </source>
</evidence>
<proteinExistence type="inferred from homology"/>
<evidence type="ECO:0000313" key="11">
    <source>
        <dbReference type="EMBL" id="MBB4141677.1"/>
    </source>
</evidence>
<evidence type="ECO:0000256" key="3">
    <source>
        <dbReference type="ARBA" id="ARBA00022679"/>
    </source>
</evidence>
<dbReference type="InterPro" id="IPR038371">
    <property type="entry name" value="Cu_polyphenol_OxRdtase_sf"/>
</dbReference>
<keyword evidence="5" id="KW-0378">Hydrolase</keyword>
<dbReference type="InterPro" id="IPR003730">
    <property type="entry name" value="Cu_polyphenol_OxRdtase"/>
</dbReference>
<dbReference type="NCBIfam" id="TIGR00726">
    <property type="entry name" value="peptidoglycan editing factor PgeF"/>
    <property type="match status" value="1"/>
</dbReference>
<dbReference type="GO" id="GO:0005507">
    <property type="term" value="F:copper ion binding"/>
    <property type="evidence" value="ECO:0007669"/>
    <property type="project" value="TreeGrafter"/>
</dbReference>
<dbReference type="Pfam" id="PF02578">
    <property type="entry name" value="Cu-oxidase_4"/>
    <property type="match status" value="1"/>
</dbReference>
<sequence length="263" mass="28245">MQQQALSPVHSPILSELEPSGIRHGFFTKVGGVSDGIYASLNVGLGSNDDAEKVLENRRRVAAWFGQPLERLATVHQIHSTDVIVMDDRYDGTRPQGDAMVTATPGLIIGVLAADCGPILFADAKAGVIGAAHAGWKGALGGIAENVIGAMISLGASLENITAALGPSIGPASYEVGPEFVERFVTQDPRFERYFTPSVKAGHAMFDLPSLTTQRLLDAGVRAENLAIDTYPDQHRFFSYRRTTHAREPDYGRQISAIAIMET</sequence>
<evidence type="ECO:0000256" key="10">
    <source>
        <dbReference type="RuleBase" id="RU361274"/>
    </source>
</evidence>
<keyword evidence="4" id="KW-0479">Metal-binding</keyword>
<evidence type="ECO:0000256" key="6">
    <source>
        <dbReference type="ARBA" id="ARBA00022833"/>
    </source>
</evidence>
<reference evidence="11 12" key="1">
    <citation type="submission" date="2020-08" db="EMBL/GenBank/DDBJ databases">
        <title>Genomic Encyclopedia of Type Strains, Phase IV (KMG-IV): sequencing the most valuable type-strain genomes for metagenomic binning, comparative biology and taxonomic classification.</title>
        <authorList>
            <person name="Goeker M."/>
        </authorList>
    </citation>
    <scope>NUCLEOTIDE SEQUENCE [LARGE SCALE GENOMIC DNA]</scope>
    <source>
        <strain evidence="11 12">DSM 29514</strain>
    </source>
</reference>
<protein>
    <recommendedName>
        <fullName evidence="10">Purine nucleoside phosphorylase</fullName>
    </recommendedName>
</protein>